<name>A0A5J4X277_9EUKA</name>
<dbReference type="EMBL" id="SNRW01000503">
    <property type="protein sequence ID" value="KAA6400765.1"/>
    <property type="molecule type" value="Genomic_DNA"/>
</dbReference>
<reference evidence="1 2" key="1">
    <citation type="submission" date="2019-03" db="EMBL/GenBank/DDBJ databases">
        <title>Single cell metagenomics reveals metabolic interactions within the superorganism composed of flagellate Streblomastix strix and complex community of Bacteroidetes bacteria on its surface.</title>
        <authorList>
            <person name="Treitli S.C."/>
            <person name="Kolisko M."/>
            <person name="Husnik F."/>
            <person name="Keeling P."/>
            <person name="Hampl V."/>
        </authorList>
    </citation>
    <scope>NUCLEOTIDE SEQUENCE [LARGE SCALE GENOMIC DNA]</scope>
    <source>
        <strain evidence="1">ST1C</strain>
    </source>
</reference>
<dbReference type="AlphaFoldDB" id="A0A5J4X277"/>
<evidence type="ECO:0008006" key="3">
    <source>
        <dbReference type="Google" id="ProtNLM"/>
    </source>
</evidence>
<comment type="caution">
    <text evidence="1">The sequence shown here is derived from an EMBL/GenBank/DDBJ whole genome shotgun (WGS) entry which is preliminary data.</text>
</comment>
<dbReference type="OrthoDB" id="10691442at2759"/>
<dbReference type="Proteomes" id="UP000324800">
    <property type="component" value="Unassembled WGS sequence"/>
</dbReference>
<accession>A0A5J4X277</accession>
<dbReference type="InterPro" id="IPR011050">
    <property type="entry name" value="Pectin_lyase_fold/virulence"/>
</dbReference>
<dbReference type="SUPFAM" id="SSF51126">
    <property type="entry name" value="Pectin lyase-like"/>
    <property type="match status" value="1"/>
</dbReference>
<proteinExistence type="predicted"/>
<feature type="non-terminal residue" evidence="1">
    <location>
        <position position="547"/>
    </location>
</feature>
<sequence length="547" mass="60307">MLVSYYALQGSFDVYAAGELTGTVQLENKNYNGVSNQRIWLQFTNERCTVKNCTFSNCQSSQNGGALYIQISNRAPGYMANCTFTNCSSSNNGGAFWLYIGTGTVFTMEGLIKFKNCSGLVGGALWSSINSGSSQLIINQMQFEDCYSSSFGGGMHLLSKLQAPVNIEQLTFKNCKSSTRGGGIHIISEMQGNIQINKITAEDCVCTKGNGGGIFVSIEFNTYSQLKMNEITVLRCKAQSDTSNYFQPTGYGGGIFLAGYGDYNPLTRVLDFRNMKIYGNTADKAGQSLYVAMTKVAEWCKEGTQGEYVKGNYSYGISNQNELQGIHVDSVTFDSYSSTQINKLQNSLQHYWNLDIAEYYVRSTGNNISSCTQYVPCNILEASTIMSNINKVNTFFVYIYDSTYILNTAVISQTVTPRTFRNYPLSSTTPSVIMIRSSGGFDVTGKVRFQLIKFIIDNTVTLQNNPVIYGKESTAEVDLQDCQFNVQNAGSQIEKSFVSLVKGGNHIISNLKAKDVITRGNIIFVNFDEAGLIRISDSQFENISKNG</sequence>
<gene>
    <name evidence="1" type="ORF">EZS28_003705</name>
</gene>
<evidence type="ECO:0000313" key="2">
    <source>
        <dbReference type="Proteomes" id="UP000324800"/>
    </source>
</evidence>
<organism evidence="1 2">
    <name type="scientific">Streblomastix strix</name>
    <dbReference type="NCBI Taxonomy" id="222440"/>
    <lineage>
        <taxon>Eukaryota</taxon>
        <taxon>Metamonada</taxon>
        <taxon>Preaxostyla</taxon>
        <taxon>Oxymonadida</taxon>
        <taxon>Streblomastigidae</taxon>
        <taxon>Streblomastix</taxon>
    </lineage>
</organism>
<evidence type="ECO:0000313" key="1">
    <source>
        <dbReference type="EMBL" id="KAA6400765.1"/>
    </source>
</evidence>
<protein>
    <recommendedName>
        <fullName evidence="3">Right handed beta helix domain-containing protein</fullName>
    </recommendedName>
</protein>